<sequence length="15" mass="1806">MLMLRNHVLCKFGML</sequence>
<evidence type="ECO:0000313" key="1">
    <source>
        <dbReference type="EMBL" id="JAD59763.1"/>
    </source>
</evidence>
<reference evidence="1" key="1">
    <citation type="submission" date="2014-09" db="EMBL/GenBank/DDBJ databases">
        <authorList>
            <person name="Magalhaes I.L.F."/>
            <person name="Oliveira U."/>
            <person name="Santos F.R."/>
            <person name="Vidigal T.H.D.A."/>
            <person name="Brescovit A.D."/>
            <person name="Santos A.J."/>
        </authorList>
    </citation>
    <scope>NUCLEOTIDE SEQUENCE</scope>
    <source>
        <tissue evidence="1">Shoot tissue taken approximately 20 cm above the soil surface</tissue>
    </source>
</reference>
<organism evidence="1">
    <name type="scientific">Arundo donax</name>
    <name type="common">Giant reed</name>
    <name type="synonym">Donax arundinaceus</name>
    <dbReference type="NCBI Taxonomy" id="35708"/>
    <lineage>
        <taxon>Eukaryota</taxon>
        <taxon>Viridiplantae</taxon>
        <taxon>Streptophyta</taxon>
        <taxon>Embryophyta</taxon>
        <taxon>Tracheophyta</taxon>
        <taxon>Spermatophyta</taxon>
        <taxon>Magnoliopsida</taxon>
        <taxon>Liliopsida</taxon>
        <taxon>Poales</taxon>
        <taxon>Poaceae</taxon>
        <taxon>PACMAD clade</taxon>
        <taxon>Arundinoideae</taxon>
        <taxon>Arundineae</taxon>
        <taxon>Arundo</taxon>
    </lineage>
</organism>
<accession>A0A0A9BC83</accession>
<name>A0A0A9BC83_ARUDO</name>
<proteinExistence type="predicted"/>
<dbReference type="EMBL" id="GBRH01238132">
    <property type="protein sequence ID" value="JAD59763.1"/>
    <property type="molecule type" value="Transcribed_RNA"/>
</dbReference>
<reference evidence="1" key="2">
    <citation type="journal article" date="2015" name="Data Brief">
        <title>Shoot transcriptome of the giant reed, Arundo donax.</title>
        <authorList>
            <person name="Barrero R.A."/>
            <person name="Guerrero F.D."/>
            <person name="Moolhuijzen P."/>
            <person name="Goolsby J.A."/>
            <person name="Tidwell J."/>
            <person name="Bellgard S.E."/>
            <person name="Bellgard M.I."/>
        </authorList>
    </citation>
    <scope>NUCLEOTIDE SEQUENCE</scope>
    <source>
        <tissue evidence="1">Shoot tissue taken approximately 20 cm above the soil surface</tissue>
    </source>
</reference>
<protein>
    <submittedName>
        <fullName evidence="1">Uncharacterized protein</fullName>
    </submittedName>
</protein>